<dbReference type="GO" id="GO:0006629">
    <property type="term" value="P:lipid metabolic process"/>
    <property type="evidence" value="ECO:0007669"/>
    <property type="project" value="InterPro"/>
</dbReference>
<dbReference type="PROSITE" id="PS50007">
    <property type="entry name" value="PIPLC_X_DOMAIN"/>
    <property type="match status" value="1"/>
</dbReference>
<evidence type="ECO:0000259" key="1">
    <source>
        <dbReference type="PROSITE" id="PS51704"/>
    </source>
</evidence>
<dbReference type="EMBL" id="ADLN01000006">
    <property type="protein sequence ID" value="EHI61247.1"/>
    <property type="molecule type" value="Genomic_DNA"/>
</dbReference>
<evidence type="ECO:0000313" key="3">
    <source>
        <dbReference type="Proteomes" id="UP000005384"/>
    </source>
</evidence>
<reference evidence="2 3" key="1">
    <citation type="submission" date="2011-08" db="EMBL/GenBank/DDBJ databases">
        <title>The Genome Sequence of Clostridium hathewayi WAL-18680.</title>
        <authorList>
            <consortium name="The Broad Institute Genome Sequencing Platform"/>
            <person name="Earl A."/>
            <person name="Ward D."/>
            <person name="Feldgarden M."/>
            <person name="Gevers D."/>
            <person name="Finegold S.M."/>
            <person name="Summanen P.H."/>
            <person name="Molitoris D.R."/>
            <person name="Song M."/>
            <person name="Daigneault M."/>
            <person name="Allen-Vercoe E."/>
            <person name="Young S.K."/>
            <person name="Zeng Q."/>
            <person name="Gargeya S."/>
            <person name="Fitzgerald M."/>
            <person name="Haas B."/>
            <person name="Abouelleil A."/>
            <person name="Alvarado L."/>
            <person name="Arachchi H.M."/>
            <person name="Berlin A."/>
            <person name="Brown A."/>
            <person name="Chapman S.B."/>
            <person name="Chen Z."/>
            <person name="Dunbar C."/>
            <person name="Freedman E."/>
            <person name="Gearin G."/>
            <person name="Gellesch M."/>
            <person name="Goldberg J."/>
            <person name="Griggs A."/>
            <person name="Gujja S."/>
            <person name="Heiman D."/>
            <person name="Howarth C."/>
            <person name="Larson L."/>
            <person name="Lui A."/>
            <person name="MacDonald P.J.P."/>
            <person name="Montmayeur A."/>
            <person name="Murphy C."/>
            <person name="Neiman D."/>
            <person name="Pearson M."/>
            <person name="Priest M."/>
            <person name="Roberts A."/>
            <person name="Saif S."/>
            <person name="Shea T."/>
            <person name="Shenoy N."/>
            <person name="Sisk P."/>
            <person name="Stolte C."/>
            <person name="Sykes S."/>
            <person name="Wortman J."/>
            <person name="Nusbaum C."/>
            <person name="Birren B."/>
        </authorList>
    </citation>
    <scope>NUCLEOTIDE SEQUENCE [LARGE SCALE GENOMIC DNA]</scope>
    <source>
        <strain evidence="2 3">WAL-18680</strain>
    </source>
</reference>
<comment type="caution">
    <text evidence="2">The sequence shown here is derived from an EMBL/GenBank/DDBJ whole genome shotgun (WGS) entry which is preliminary data.</text>
</comment>
<dbReference type="InterPro" id="IPR030395">
    <property type="entry name" value="GP_PDE_dom"/>
</dbReference>
<proteinExistence type="predicted"/>
<dbReference type="PROSITE" id="PS51704">
    <property type="entry name" value="GP_PDE"/>
    <property type="match status" value="1"/>
</dbReference>
<dbReference type="InterPro" id="IPR017946">
    <property type="entry name" value="PLC-like_Pdiesterase_TIM-brl"/>
</dbReference>
<protein>
    <recommendedName>
        <fullName evidence="1">GP-PDE domain-containing protein</fullName>
    </recommendedName>
</protein>
<dbReference type="CDD" id="cd08563">
    <property type="entry name" value="GDPD_TtGDE_like"/>
    <property type="match status" value="1"/>
</dbReference>
<sequence length="240" mass="27102">MKIYGHRGYSGKYPENTMLAFRKAAEAGCDGIELDVQLTKDGKLVVIHDETVERTTDGAGFVRDYTYEELARFDAGVIKDGAFGFQRIPLFEEYCAWAAGEALVTNIEIKSNVFYYEGVEEKTVDMVREFGLAKRVVISSFNHMSLVRVKQLDAEIKTGALVSQTVIGNIGYYCQQFGIPYYHPNVKILTKEIAEECRMRGIGINAWTVNDVETLERMREWGCDGVITNEVEMCRGEIES</sequence>
<keyword evidence="3" id="KW-1185">Reference proteome</keyword>
<feature type="domain" description="GP-PDE" evidence="1">
    <location>
        <begin position="1"/>
        <end position="238"/>
    </location>
</feature>
<name>G5IBE0_9FIRM</name>
<evidence type="ECO:0000313" key="2">
    <source>
        <dbReference type="EMBL" id="EHI61247.1"/>
    </source>
</evidence>
<dbReference type="OrthoDB" id="384721at2"/>
<gene>
    <name evidence="2" type="ORF">HMPREF9473_00862</name>
</gene>
<dbReference type="Proteomes" id="UP000005384">
    <property type="component" value="Unassembled WGS sequence"/>
</dbReference>
<dbReference type="Gene3D" id="3.20.20.190">
    <property type="entry name" value="Phosphatidylinositol (PI) phosphodiesterase"/>
    <property type="match status" value="1"/>
</dbReference>
<dbReference type="HOGENOM" id="CLU_030006_3_5_9"/>
<dbReference type="PATRIC" id="fig|742737.3.peg.859"/>
<dbReference type="PANTHER" id="PTHR46211">
    <property type="entry name" value="GLYCEROPHOSPHORYL DIESTER PHOSPHODIESTERASE"/>
    <property type="match status" value="1"/>
</dbReference>
<dbReference type="SUPFAM" id="SSF51695">
    <property type="entry name" value="PLC-like phosphodiesterases"/>
    <property type="match status" value="1"/>
</dbReference>
<organism evidence="2 3">
    <name type="scientific">Hungatella hathewayi WAL-18680</name>
    <dbReference type="NCBI Taxonomy" id="742737"/>
    <lineage>
        <taxon>Bacteria</taxon>
        <taxon>Bacillati</taxon>
        <taxon>Bacillota</taxon>
        <taxon>Clostridia</taxon>
        <taxon>Lachnospirales</taxon>
        <taxon>Lachnospiraceae</taxon>
        <taxon>Hungatella</taxon>
    </lineage>
</organism>
<dbReference type="GO" id="GO:0008081">
    <property type="term" value="F:phosphoric diester hydrolase activity"/>
    <property type="evidence" value="ECO:0007669"/>
    <property type="project" value="InterPro"/>
</dbReference>
<dbReference type="PANTHER" id="PTHR46211:SF1">
    <property type="entry name" value="GLYCEROPHOSPHODIESTER PHOSPHODIESTERASE, CYTOPLASMIC"/>
    <property type="match status" value="1"/>
</dbReference>
<dbReference type="AlphaFoldDB" id="G5IBE0"/>
<dbReference type="RefSeq" id="WP_006778848.1">
    <property type="nucleotide sequence ID" value="NZ_CP040506.1"/>
</dbReference>
<dbReference type="Pfam" id="PF03009">
    <property type="entry name" value="GDPD"/>
    <property type="match status" value="1"/>
</dbReference>
<accession>G5IBE0</accession>